<feature type="compositionally biased region" description="Basic and acidic residues" evidence="1">
    <location>
        <begin position="293"/>
        <end position="303"/>
    </location>
</feature>
<evidence type="ECO:0008006" key="4">
    <source>
        <dbReference type="Google" id="ProtNLM"/>
    </source>
</evidence>
<organism evidence="2 3">
    <name type="scientific">Coniochaeta hoffmannii</name>
    <dbReference type="NCBI Taxonomy" id="91930"/>
    <lineage>
        <taxon>Eukaryota</taxon>
        <taxon>Fungi</taxon>
        <taxon>Dikarya</taxon>
        <taxon>Ascomycota</taxon>
        <taxon>Pezizomycotina</taxon>
        <taxon>Sordariomycetes</taxon>
        <taxon>Sordariomycetidae</taxon>
        <taxon>Coniochaetales</taxon>
        <taxon>Coniochaetaceae</taxon>
        <taxon>Coniochaeta</taxon>
    </lineage>
</organism>
<name>A0AA38W2X6_9PEZI</name>
<sequence length="376" mass="38870">METLNNVAQAAAKAVWGESKEEPVSGKTGDTSKGEPYDAGNMEPRTSTGVTGSDAAKPTDFSGGDNYTTSTGLNASDSDLKGTSRYTGTTDDTKIAPLEENYNPAGGVNPSKPANDQTTTTTGGASGLNASDSDLKGTSRYTGATDSTNLAPLEDNYNPAGGENKSGSHPDTTINERDVSTSGRDTASSGPHKEFGSSVKPGTDMSKAQQDIRDPSESQTHPKEAAAKSNVDDKNQTFDTGDNPDKIDGPGPRPIEQVAKQYGGDAGNAKPEGSSGKGKSEEEEEGDGPQKSSHGEGTGEKYVKSSGLKADGGDFDATKPGAGREADRLLESKGVHREVGKPAATADDDATDHAAGGHEKKGLGQKIKEKLHRHKD</sequence>
<dbReference type="Proteomes" id="UP001174691">
    <property type="component" value="Unassembled WGS sequence"/>
</dbReference>
<comment type="caution">
    <text evidence="2">The sequence shown here is derived from an EMBL/GenBank/DDBJ whole genome shotgun (WGS) entry which is preliminary data.</text>
</comment>
<feature type="compositionally biased region" description="Polar residues" evidence="1">
    <location>
        <begin position="112"/>
        <end position="132"/>
    </location>
</feature>
<feature type="compositionally biased region" description="Basic and acidic residues" evidence="1">
    <location>
        <begin position="18"/>
        <end position="36"/>
    </location>
</feature>
<evidence type="ECO:0000313" key="3">
    <source>
        <dbReference type="Proteomes" id="UP001174691"/>
    </source>
</evidence>
<proteinExistence type="predicted"/>
<dbReference type="AlphaFoldDB" id="A0AA38W2X6"/>
<feature type="region of interest" description="Disordered" evidence="1">
    <location>
        <begin position="1"/>
        <end position="376"/>
    </location>
</feature>
<feature type="compositionally biased region" description="Basic and acidic residues" evidence="1">
    <location>
        <begin position="351"/>
        <end position="368"/>
    </location>
</feature>
<feature type="compositionally biased region" description="Basic and acidic residues" evidence="1">
    <location>
        <begin position="322"/>
        <end position="340"/>
    </location>
</feature>
<accession>A0AA38W2X6</accession>
<evidence type="ECO:0000256" key="1">
    <source>
        <dbReference type="SAM" id="MobiDB-lite"/>
    </source>
</evidence>
<reference evidence="2" key="1">
    <citation type="submission" date="2022-07" db="EMBL/GenBank/DDBJ databases">
        <title>Fungi with potential for degradation of polypropylene.</title>
        <authorList>
            <person name="Gostincar C."/>
        </authorList>
    </citation>
    <scope>NUCLEOTIDE SEQUENCE</scope>
    <source>
        <strain evidence="2">EXF-13287</strain>
    </source>
</reference>
<gene>
    <name evidence="2" type="ORF">NKR19_g1877</name>
</gene>
<feature type="compositionally biased region" description="Basic and acidic residues" evidence="1">
    <location>
        <begin position="210"/>
        <end position="236"/>
    </location>
</feature>
<feature type="compositionally biased region" description="Polar residues" evidence="1">
    <location>
        <begin position="139"/>
        <end position="150"/>
    </location>
</feature>
<feature type="compositionally biased region" description="Polar residues" evidence="1">
    <location>
        <begin position="180"/>
        <end position="189"/>
    </location>
</feature>
<evidence type="ECO:0000313" key="2">
    <source>
        <dbReference type="EMBL" id="KAJ9161856.1"/>
    </source>
</evidence>
<protein>
    <recommendedName>
        <fullName evidence="4">Glycine-rich cell wall structural protein 1</fullName>
    </recommendedName>
</protein>
<feature type="compositionally biased region" description="Polar residues" evidence="1">
    <location>
        <begin position="65"/>
        <end position="77"/>
    </location>
</feature>
<keyword evidence="3" id="KW-1185">Reference proteome</keyword>
<dbReference type="EMBL" id="JANBVN010000018">
    <property type="protein sequence ID" value="KAJ9161856.1"/>
    <property type="molecule type" value="Genomic_DNA"/>
</dbReference>